<evidence type="ECO:0000313" key="2">
    <source>
        <dbReference type="EMBL" id="KKU98662.1"/>
    </source>
</evidence>
<evidence type="ECO:0000256" key="1">
    <source>
        <dbReference type="SAM" id="Phobius"/>
    </source>
</evidence>
<sequence>MDKDWWHKAAAKLVRIQWMITAAAAVGSVGVVGGWWKEIPPEVPLWYSRPWGEEQLTSPKFLVWPIIMVVVVGLAAQMAAAKLKRGWSCSERQ</sequence>
<dbReference type="AlphaFoldDB" id="A0A0G1UWY6"/>
<gene>
    <name evidence="2" type="ORF">UY33_C0047G0004</name>
</gene>
<proteinExistence type="predicted"/>
<reference evidence="2 3" key="1">
    <citation type="journal article" date="2015" name="Nature">
        <title>rRNA introns, odd ribosomes, and small enigmatic genomes across a large radiation of phyla.</title>
        <authorList>
            <person name="Brown C.T."/>
            <person name="Hug L.A."/>
            <person name="Thomas B.C."/>
            <person name="Sharon I."/>
            <person name="Castelle C.J."/>
            <person name="Singh A."/>
            <person name="Wilkins M.J."/>
            <person name="Williams K.H."/>
            <person name="Banfield J.F."/>
        </authorList>
    </citation>
    <scope>NUCLEOTIDE SEQUENCE [LARGE SCALE GENOMIC DNA]</scope>
</reference>
<dbReference type="EMBL" id="LCPP01000047">
    <property type="protein sequence ID" value="KKU98662.1"/>
    <property type="molecule type" value="Genomic_DNA"/>
</dbReference>
<keyword evidence="1" id="KW-0812">Transmembrane</keyword>
<organism evidence="2 3">
    <name type="scientific">Candidatus Amesbacteria bacterium GW2011_GWA1_48_9</name>
    <dbReference type="NCBI Taxonomy" id="1618355"/>
    <lineage>
        <taxon>Bacteria</taxon>
        <taxon>Candidatus Amesiibacteriota</taxon>
    </lineage>
</organism>
<feature type="transmembrane region" description="Helical" evidence="1">
    <location>
        <begin position="61"/>
        <end position="83"/>
    </location>
</feature>
<accession>A0A0G1UWY6</accession>
<dbReference type="Proteomes" id="UP000034637">
    <property type="component" value="Unassembled WGS sequence"/>
</dbReference>
<name>A0A0G1UWY6_9BACT</name>
<comment type="caution">
    <text evidence="2">The sequence shown here is derived from an EMBL/GenBank/DDBJ whole genome shotgun (WGS) entry which is preliminary data.</text>
</comment>
<keyword evidence="1" id="KW-1133">Transmembrane helix</keyword>
<feature type="transmembrane region" description="Helical" evidence="1">
    <location>
        <begin position="16"/>
        <end position="36"/>
    </location>
</feature>
<protein>
    <submittedName>
        <fullName evidence="2">Uncharacterized protein</fullName>
    </submittedName>
</protein>
<evidence type="ECO:0000313" key="3">
    <source>
        <dbReference type="Proteomes" id="UP000034637"/>
    </source>
</evidence>
<keyword evidence="1" id="KW-0472">Membrane</keyword>